<sequence length="267" mass="30748">MPFDFDRPQFSTQELLACVPSLTHDSFKQWLKRNVLSLSVGESIGKGRRPQYNGTDVIQVGAAYELSRLISNTSKIPFIWRMVIFPRVVAWMTGLAEYEPRDVSAFMMLHPVTGDVHAWRFSESTTEGDGPLNEPETPDALILFRIDRFIGRMIQRMERVKAGLPAVEPIKVKTDEEAEMEYLEQMGALGKDEEGRRILVGLSFEETEEYFRVLNRQMEHRGSDGLAPYASWDEKDQESERYMELHDKHERARLAGIFNRMEGQADL</sequence>
<dbReference type="Proteomes" id="UP000480854">
    <property type="component" value="Unassembled WGS sequence"/>
</dbReference>
<dbReference type="OrthoDB" id="8139096at2"/>
<gene>
    <name evidence="1" type="ORF">DS843_13270</name>
</gene>
<name>A0A9W7TXW8_9PROT</name>
<accession>A0A9W7TXW8</accession>
<evidence type="ECO:0000313" key="2">
    <source>
        <dbReference type="Proteomes" id="UP000480854"/>
    </source>
</evidence>
<protein>
    <submittedName>
        <fullName evidence="1">Uncharacterized protein</fullName>
    </submittedName>
</protein>
<organism evidence="1 2">
    <name type="scientific">Roseomonas genomospecies 6</name>
    <dbReference type="NCBI Taxonomy" id="214106"/>
    <lineage>
        <taxon>Bacteria</taxon>
        <taxon>Pseudomonadati</taxon>
        <taxon>Pseudomonadota</taxon>
        <taxon>Alphaproteobacteria</taxon>
        <taxon>Acetobacterales</taxon>
        <taxon>Roseomonadaceae</taxon>
        <taxon>Roseomonas</taxon>
    </lineage>
</organism>
<evidence type="ECO:0000313" key="1">
    <source>
        <dbReference type="EMBL" id="KAA0680284.1"/>
    </source>
</evidence>
<keyword evidence="2" id="KW-1185">Reference proteome</keyword>
<dbReference type="AlphaFoldDB" id="A0A9W7TXW8"/>
<dbReference type="RefSeq" id="WP_149469380.1">
    <property type="nucleotide sequence ID" value="NZ_QOKW01000009.1"/>
</dbReference>
<comment type="caution">
    <text evidence="1">The sequence shown here is derived from an EMBL/GenBank/DDBJ whole genome shotgun (WGS) entry which is preliminary data.</text>
</comment>
<proteinExistence type="predicted"/>
<reference evidence="1 2" key="1">
    <citation type="submission" date="2018-07" db="EMBL/GenBank/DDBJ databases">
        <title>Genome sequence of Azospirillum sp. ATCC 49961.</title>
        <authorList>
            <person name="Sant'Anna F.H."/>
            <person name="Baldani J.I."/>
            <person name="Zilli J.E."/>
            <person name="Reis V.M."/>
            <person name="Hartmann A."/>
            <person name="Cruz L."/>
            <person name="de Souza E.M."/>
            <person name="de Oliveira Pedrosa F."/>
            <person name="Passaglia L.M.P."/>
        </authorList>
    </citation>
    <scope>NUCLEOTIDE SEQUENCE [LARGE SCALE GENOMIC DNA]</scope>
    <source>
        <strain evidence="1 2">ATCC 49961</strain>
    </source>
</reference>
<dbReference type="EMBL" id="QOKW01000009">
    <property type="protein sequence ID" value="KAA0680284.1"/>
    <property type="molecule type" value="Genomic_DNA"/>
</dbReference>